<dbReference type="PANTHER" id="PTHR33172:SF29">
    <property type="entry name" value="OS06G0559400 PROTEIN"/>
    <property type="match status" value="1"/>
</dbReference>
<sequence length="173" mass="19248">MAEGQSHHVFQDSWFKYGDNCMMNNDHSEKCTTSSSLSNSFNRNPIILDESSSSISSSDSEDDLSSSPSPSPSNSSRALYDLSEIMAQLPIKRGLSKFYKGKSESYTSLSRVTSIEDLAKRSRKVKAFLPKAIISKKSKKGSLLPSKRRRLMSNGTPLTPLHKNLECQGKCFR</sequence>
<dbReference type="Proteomes" id="UP000826271">
    <property type="component" value="Unassembled WGS sequence"/>
</dbReference>
<dbReference type="GO" id="GO:0006950">
    <property type="term" value="P:response to stress"/>
    <property type="evidence" value="ECO:0007669"/>
    <property type="project" value="UniProtKB-ARBA"/>
</dbReference>
<evidence type="ECO:0000256" key="3">
    <source>
        <dbReference type="SAM" id="MobiDB-lite"/>
    </source>
</evidence>
<dbReference type="EMBL" id="WHWC01000002">
    <property type="protein sequence ID" value="KAG8388367.1"/>
    <property type="molecule type" value="Genomic_DNA"/>
</dbReference>
<evidence type="ECO:0000313" key="4">
    <source>
        <dbReference type="EMBL" id="KAG8388367.1"/>
    </source>
</evidence>
<comment type="caution">
    <text evidence="4">The sequence shown here is derived from an EMBL/GenBank/DDBJ whole genome shotgun (WGS) entry which is preliminary data.</text>
</comment>
<dbReference type="AlphaFoldDB" id="A0AAV6Y834"/>
<gene>
    <name evidence="4" type="ORF">BUALT_Bualt02G0118600</name>
</gene>
<dbReference type="InterPro" id="IPR051992">
    <property type="entry name" value="OxStress_Response_Reg"/>
</dbReference>
<comment type="subcellular location">
    <subcellularLocation>
        <location evidence="1">Nucleus</location>
    </subcellularLocation>
</comment>
<accession>A0AAV6Y834</accession>
<evidence type="ECO:0000313" key="5">
    <source>
        <dbReference type="Proteomes" id="UP000826271"/>
    </source>
</evidence>
<keyword evidence="2" id="KW-0539">Nucleus</keyword>
<evidence type="ECO:0008006" key="6">
    <source>
        <dbReference type="Google" id="ProtNLM"/>
    </source>
</evidence>
<dbReference type="GO" id="GO:0005634">
    <property type="term" value="C:nucleus"/>
    <property type="evidence" value="ECO:0007669"/>
    <property type="project" value="UniProtKB-SubCell"/>
</dbReference>
<reference evidence="4" key="1">
    <citation type="submission" date="2019-10" db="EMBL/GenBank/DDBJ databases">
        <authorList>
            <person name="Zhang R."/>
            <person name="Pan Y."/>
            <person name="Wang J."/>
            <person name="Ma R."/>
            <person name="Yu S."/>
        </authorList>
    </citation>
    <scope>NUCLEOTIDE SEQUENCE</scope>
    <source>
        <strain evidence="4">LA-IB0</strain>
        <tissue evidence="4">Leaf</tissue>
    </source>
</reference>
<feature type="compositionally biased region" description="Low complexity" evidence="3">
    <location>
        <begin position="65"/>
        <end position="76"/>
    </location>
</feature>
<evidence type="ECO:0000256" key="2">
    <source>
        <dbReference type="ARBA" id="ARBA00023242"/>
    </source>
</evidence>
<evidence type="ECO:0000256" key="1">
    <source>
        <dbReference type="ARBA" id="ARBA00004123"/>
    </source>
</evidence>
<feature type="region of interest" description="Disordered" evidence="3">
    <location>
        <begin position="50"/>
        <end position="78"/>
    </location>
</feature>
<protein>
    <recommendedName>
        <fullName evidence="6">Oxidative stress 3</fullName>
    </recommendedName>
</protein>
<dbReference type="PANTHER" id="PTHR33172">
    <property type="entry name" value="OS08G0516900 PROTEIN"/>
    <property type="match status" value="1"/>
</dbReference>
<name>A0AAV6Y834_9LAMI</name>
<proteinExistence type="predicted"/>
<keyword evidence="5" id="KW-1185">Reference proteome</keyword>
<organism evidence="4 5">
    <name type="scientific">Buddleja alternifolia</name>
    <dbReference type="NCBI Taxonomy" id="168488"/>
    <lineage>
        <taxon>Eukaryota</taxon>
        <taxon>Viridiplantae</taxon>
        <taxon>Streptophyta</taxon>
        <taxon>Embryophyta</taxon>
        <taxon>Tracheophyta</taxon>
        <taxon>Spermatophyta</taxon>
        <taxon>Magnoliopsida</taxon>
        <taxon>eudicotyledons</taxon>
        <taxon>Gunneridae</taxon>
        <taxon>Pentapetalae</taxon>
        <taxon>asterids</taxon>
        <taxon>lamiids</taxon>
        <taxon>Lamiales</taxon>
        <taxon>Scrophulariaceae</taxon>
        <taxon>Buddlejeae</taxon>
        <taxon>Buddleja</taxon>
    </lineage>
</organism>